<feature type="domain" description="Mur ligase C-terminal" evidence="21">
    <location>
        <begin position="261"/>
        <end position="375"/>
    </location>
</feature>
<evidence type="ECO:0000256" key="2">
    <source>
        <dbReference type="ARBA" id="ARBA00004799"/>
    </source>
</evidence>
<evidence type="ECO:0000256" key="20">
    <source>
        <dbReference type="ARBA" id="ARBA00049161"/>
    </source>
</evidence>
<evidence type="ECO:0000256" key="8">
    <source>
        <dbReference type="ARBA" id="ARBA00022598"/>
    </source>
</evidence>
<comment type="catalytic activity">
    <reaction evidence="20">
        <text>7,8-dihydropteroate + L-glutamate + ATP = 7,8-dihydrofolate + ADP + phosphate + H(+)</text>
        <dbReference type="Rhea" id="RHEA:23584"/>
        <dbReference type="ChEBI" id="CHEBI:15378"/>
        <dbReference type="ChEBI" id="CHEBI:17839"/>
        <dbReference type="ChEBI" id="CHEBI:29985"/>
        <dbReference type="ChEBI" id="CHEBI:30616"/>
        <dbReference type="ChEBI" id="CHEBI:43474"/>
        <dbReference type="ChEBI" id="CHEBI:57451"/>
        <dbReference type="ChEBI" id="CHEBI:456216"/>
        <dbReference type="EC" id="6.3.2.12"/>
    </reaction>
</comment>
<evidence type="ECO:0000256" key="4">
    <source>
        <dbReference type="ARBA" id="ARBA00008276"/>
    </source>
</evidence>
<organism evidence="22 23">
    <name type="scientific">Pseudodesulfovibrio piezophilus (strain DSM 21447 / JCM 15486 / C1TLV30)</name>
    <name type="common">Desulfovibrio piezophilus</name>
    <dbReference type="NCBI Taxonomy" id="1322246"/>
    <lineage>
        <taxon>Bacteria</taxon>
        <taxon>Pseudomonadati</taxon>
        <taxon>Thermodesulfobacteriota</taxon>
        <taxon>Desulfovibrionia</taxon>
        <taxon>Desulfovibrionales</taxon>
        <taxon>Desulfovibrionaceae</taxon>
    </lineage>
</organism>
<dbReference type="OrthoDB" id="9809356at2"/>
<gene>
    <name evidence="22" type="ordered locus">BN4_20253</name>
</gene>
<evidence type="ECO:0000313" key="23">
    <source>
        <dbReference type="Proteomes" id="UP000011724"/>
    </source>
</evidence>
<proteinExistence type="inferred from homology"/>
<evidence type="ECO:0000256" key="3">
    <source>
        <dbReference type="ARBA" id="ARBA00005150"/>
    </source>
</evidence>
<evidence type="ECO:0000256" key="13">
    <source>
        <dbReference type="ARBA" id="ARBA00022909"/>
    </source>
</evidence>
<reference evidence="23" key="2">
    <citation type="journal article" date="2013" name="Stand. Genomic Sci.">
        <title>Complete genome sequence of Desulfocapsa sulfexigens, a marine deltaproteobacterium specialized in disproportionating inorganic sulfur compounds.</title>
        <authorList>
            <person name="Finster K.W."/>
            <person name="Kjeldsen K.U."/>
            <person name="Kube M."/>
            <person name="Reinhardt R."/>
            <person name="Mussmann M."/>
            <person name="Amann R."/>
            <person name="Schreiber L."/>
        </authorList>
    </citation>
    <scope>NUCLEOTIDE SEQUENCE [LARGE SCALE GENOMIC DNA]</scope>
    <source>
        <strain evidence="23">DSM 10523 / SB164P1</strain>
    </source>
</reference>
<keyword evidence="11" id="KW-0067">ATP-binding</keyword>
<accession>M1WNE8</accession>
<dbReference type="Gene3D" id="3.90.190.20">
    <property type="entry name" value="Mur ligase, C-terminal domain"/>
    <property type="match status" value="1"/>
</dbReference>
<dbReference type="HOGENOM" id="CLU_015869_1_1_7"/>
<dbReference type="NCBIfam" id="TIGR01499">
    <property type="entry name" value="folC"/>
    <property type="match status" value="1"/>
</dbReference>
<comment type="similarity">
    <text evidence="4">Belongs to the folylpolyglutamate synthase family.</text>
</comment>
<dbReference type="EC" id="6.3.2.17" evidence="6"/>
<dbReference type="BioCyc" id="DPIE1322246:BN4_RS15495-MONOMER"/>
<dbReference type="GO" id="GO:0004326">
    <property type="term" value="F:tetrahydrofolylpolyglutamate synthase activity"/>
    <property type="evidence" value="ECO:0007669"/>
    <property type="project" value="UniProtKB-EC"/>
</dbReference>
<dbReference type="PANTHER" id="PTHR11136:SF0">
    <property type="entry name" value="DIHYDROFOLATE SYNTHETASE-RELATED"/>
    <property type="match status" value="1"/>
</dbReference>
<dbReference type="SUPFAM" id="SSF53244">
    <property type="entry name" value="MurD-like peptide ligases, peptide-binding domain"/>
    <property type="match status" value="1"/>
</dbReference>
<keyword evidence="13" id="KW-0289">Folate biosynthesis</keyword>
<dbReference type="GO" id="GO:0005737">
    <property type="term" value="C:cytoplasm"/>
    <property type="evidence" value="ECO:0007669"/>
    <property type="project" value="TreeGrafter"/>
</dbReference>
<dbReference type="AlphaFoldDB" id="M1WNE8"/>
<dbReference type="InterPro" id="IPR036615">
    <property type="entry name" value="Mur_ligase_C_dom_sf"/>
</dbReference>
<comment type="pathway">
    <text evidence="3">Cofactor biosynthesis; tetrahydrofolylpolyglutamate biosynthesis.</text>
</comment>
<dbReference type="GO" id="GO:0005524">
    <property type="term" value="F:ATP binding"/>
    <property type="evidence" value="ECO:0007669"/>
    <property type="project" value="UniProtKB-KW"/>
</dbReference>
<evidence type="ECO:0000256" key="5">
    <source>
        <dbReference type="ARBA" id="ARBA00013023"/>
    </source>
</evidence>
<dbReference type="GO" id="GO:0046872">
    <property type="term" value="F:metal ion binding"/>
    <property type="evidence" value="ECO:0007669"/>
    <property type="project" value="UniProtKB-KW"/>
</dbReference>
<comment type="catalytic activity">
    <reaction evidence="19">
        <text>(6R)-5,10-methylenetetrahydrofolyl-(gamma-L-Glu)(n) + L-glutamate + ATP = (6R)-5,10-methylenetetrahydrofolyl-(gamma-L-Glu)(n+1) + ADP + phosphate + H(+)</text>
        <dbReference type="Rhea" id="RHEA:51912"/>
        <dbReference type="Rhea" id="RHEA-COMP:13257"/>
        <dbReference type="Rhea" id="RHEA-COMP:13258"/>
        <dbReference type="ChEBI" id="CHEBI:15378"/>
        <dbReference type="ChEBI" id="CHEBI:29985"/>
        <dbReference type="ChEBI" id="CHEBI:30616"/>
        <dbReference type="ChEBI" id="CHEBI:43474"/>
        <dbReference type="ChEBI" id="CHEBI:136572"/>
        <dbReference type="ChEBI" id="CHEBI:456216"/>
        <dbReference type="EC" id="6.3.2.17"/>
    </reaction>
</comment>
<evidence type="ECO:0000256" key="11">
    <source>
        <dbReference type="ARBA" id="ARBA00022840"/>
    </source>
</evidence>
<dbReference type="InterPro" id="IPR001645">
    <property type="entry name" value="Folylpolyglutamate_synth"/>
</dbReference>
<evidence type="ECO:0000256" key="9">
    <source>
        <dbReference type="ARBA" id="ARBA00022723"/>
    </source>
</evidence>
<dbReference type="EC" id="6.3.2.12" evidence="5"/>
<dbReference type="eggNOG" id="COG0285">
    <property type="taxonomic scope" value="Bacteria"/>
</dbReference>
<dbReference type="EMBL" id="FO203427">
    <property type="protein sequence ID" value="CCH50315.1"/>
    <property type="molecule type" value="Genomic_DNA"/>
</dbReference>
<dbReference type="Gene3D" id="3.40.1190.10">
    <property type="entry name" value="Mur-like, catalytic domain"/>
    <property type="match status" value="1"/>
</dbReference>
<evidence type="ECO:0000256" key="17">
    <source>
        <dbReference type="ARBA" id="ARBA00047493"/>
    </source>
</evidence>
<keyword evidence="10" id="KW-0547">Nucleotide-binding</keyword>
<name>M1WNE8_PSEP2</name>
<dbReference type="GO" id="GO:0008841">
    <property type="term" value="F:dihydrofolate synthase activity"/>
    <property type="evidence" value="ECO:0007669"/>
    <property type="project" value="UniProtKB-EC"/>
</dbReference>
<sequence>MERLGLFHMDLTLGRMEMFWNARGLPALPVIHVVGTNGKGSTSTFLGSIARAHGLKTGLFTSPHFVSPRERVQINRAMLSAEVWVELANEVLSTPGGDQLTYFEFQTSLAMLAFERERVDLAVMEAGLGGTFDATNVFVPAMTLLTPIGMDHEKILGPTLTDIARDKAGAIHPGGLAVTGIQEADAMIQLQDRAEAVAARLLYAVDMADPVDHTQLGMMGIHQTANARLALASWRWYAAGHGIRSVPEAEQLGLESAFLPGRMQQVEINGQTLILDGAHNWHALEALKSALAAEDIQPGAVIFACLEDKDIESMLDRIRSLTNGPIYVPSMHNERARDAGELAGLIGARAVAVDSMAHALQACHAVSEPVLVCGSLYLLAEFYTSHPEFLTP</sequence>
<dbReference type="Pfam" id="PF02875">
    <property type="entry name" value="Mur_ligase_C"/>
    <property type="match status" value="1"/>
</dbReference>
<dbReference type="PIRSF" id="PIRSF001563">
    <property type="entry name" value="Folylpolyglu_synth"/>
    <property type="match status" value="1"/>
</dbReference>
<dbReference type="GO" id="GO:0046656">
    <property type="term" value="P:folic acid biosynthetic process"/>
    <property type="evidence" value="ECO:0007669"/>
    <property type="project" value="UniProtKB-KW"/>
</dbReference>
<dbReference type="KEGG" id="dpi:BN4_20253"/>
<evidence type="ECO:0000256" key="12">
    <source>
        <dbReference type="ARBA" id="ARBA00022842"/>
    </source>
</evidence>
<evidence type="ECO:0000256" key="7">
    <source>
        <dbReference type="ARBA" id="ARBA00019357"/>
    </source>
</evidence>
<dbReference type="PATRIC" id="fig|879567.3.peg.3334"/>
<evidence type="ECO:0000259" key="21">
    <source>
        <dbReference type="Pfam" id="PF02875"/>
    </source>
</evidence>
<comment type="pathway">
    <text evidence="2">Cofactor biosynthesis; tetrahydrofolate biosynthesis; 7,8-dihydrofolate from 2-amino-4-hydroxy-6-hydroxymethyl-7,8-dihydropteridine diphosphate and 4-aminobenzoate: step 2/2.</text>
</comment>
<evidence type="ECO:0000256" key="16">
    <source>
        <dbReference type="ARBA" id="ARBA00032510"/>
    </source>
</evidence>
<comment type="function">
    <text evidence="1">Functions in two distinct reactions of the de novo folate biosynthetic pathway. Catalyzes the addition of a glutamate residue to dihydropteroate (7,8-dihydropteroate or H2Pte) to form dihydrofolate (7,8-dihydrofolate monoglutamate or H2Pte-Glu). Also catalyzes successive additions of L-glutamate to tetrahydrofolate or 10-formyltetrahydrofolate or 5,10-methylenetetrahydrofolate, leading to folylpolyglutamate derivatives.</text>
</comment>
<evidence type="ECO:0000256" key="1">
    <source>
        <dbReference type="ARBA" id="ARBA00002714"/>
    </source>
</evidence>
<keyword evidence="12" id="KW-0460">Magnesium</keyword>
<dbReference type="InterPro" id="IPR036565">
    <property type="entry name" value="Mur-like_cat_sf"/>
</dbReference>
<dbReference type="SUPFAM" id="SSF53623">
    <property type="entry name" value="MurD-like peptide ligases, catalytic domain"/>
    <property type="match status" value="1"/>
</dbReference>
<dbReference type="PANTHER" id="PTHR11136">
    <property type="entry name" value="FOLYLPOLYGLUTAMATE SYNTHASE-RELATED"/>
    <property type="match status" value="1"/>
</dbReference>
<evidence type="ECO:0000256" key="10">
    <source>
        <dbReference type="ARBA" id="ARBA00022741"/>
    </source>
</evidence>
<comment type="catalytic activity">
    <reaction evidence="18">
        <text>10-formyltetrahydrofolyl-(gamma-L-Glu)(n) + L-glutamate + ATP = 10-formyltetrahydrofolyl-(gamma-L-Glu)(n+1) + ADP + phosphate + H(+)</text>
        <dbReference type="Rhea" id="RHEA:51904"/>
        <dbReference type="Rhea" id="RHEA-COMP:13088"/>
        <dbReference type="Rhea" id="RHEA-COMP:14300"/>
        <dbReference type="ChEBI" id="CHEBI:15378"/>
        <dbReference type="ChEBI" id="CHEBI:29985"/>
        <dbReference type="ChEBI" id="CHEBI:30616"/>
        <dbReference type="ChEBI" id="CHEBI:43474"/>
        <dbReference type="ChEBI" id="CHEBI:134413"/>
        <dbReference type="ChEBI" id="CHEBI:456216"/>
        <dbReference type="EC" id="6.3.2.17"/>
    </reaction>
</comment>
<keyword evidence="23" id="KW-1185">Reference proteome</keyword>
<evidence type="ECO:0000256" key="6">
    <source>
        <dbReference type="ARBA" id="ARBA00013025"/>
    </source>
</evidence>
<reference evidence="22 23" key="1">
    <citation type="journal article" date="2013" name="PLoS ONE">
        <title>The first genomic and proteomic characterization of a deep-sea sulfate reducer: insights into the piezophilic lifestyle of Desulfovibrio piezophilus.</title>
        <authorList>
            <person name="Pradel N."/>
            <person name="Ji B."/>
            <person name="Gimenez G."/>
            <person name="Talla E."/>
            <person name="Lenoble P."/>
            <person name="Garel M."/>
            <person name="Tamburini C."/>
            <person name="Fourquet P."/>
            <person name="Lebrun R."/>
            <person name="Bertin P."/>
            <person name="Denis Y."/>
            <person name="Pophillat M."/>
            <person name="Barbe V."/>
            <person name="Ollivier B."/>
            <person name="Dolla A."/>
        </authorList>
    </citation>
    <scope>NUCLEOTIDE SEQUENCE [LARGE SCALE GENOMIC DNA]</scope>
    <source>
        <strain evidence="23">DSM 10523 / SB164P1</strain>
    </source>
</reference>
<evidence type="ECO:0000313" key="22">
    <source>
        <dbReference type="EMBL" id="CCH50315.1"/>
    </source>
</evidence>
<evidence type="ECO:0000256" key="14">
    <source>
        <dbReference type="ARBA" id="ARBA00030048"/>
    </source>
</evidence>
<evidence type="ECO:0000256" key="19">
    <source>
        <dbReference type="ARBA" id="ARBA00049035"/>
    </source>
</evidence>
<dbReference type="Proteomes" id="UP000011724">
    <property type="component" value="Chromosome"/>
</dbReference>
<protein>
    <recommendedName>
        <fullName evidence="7">Dihydrofolate synthase/folylpolyglutamate synthase</fullName>
        <ecNumber evidence="5">6.3.2.12</ecNumber>
        <ecNumber evidence="6">6.3.2.17</ecNumber>
    </recommendedName>
    <alternativeName>
        <fullName evidence="16">Folylpoly-gamma-glutamate synthetase-dihydrofolate synthetase</fullName>
    </alternativeName>
    <alternativeName>
        <fullName evidence="14">Folylpolyglutamate synthetase</fullName>
    </alternativeName>
    <alternativeName>
        <fullName evidence="15">Tetrahydrofolylpolyglutamate synthase</fullName>
    </alternativeName>
</protein>
<dbReference type="STRING" id="1322246.BN4_20253"/>
<evidence type="ECO:0000256" key="15">
    <source>
        <dbReference type="ARBA" id="ARBA00030592"/>
    </source>
</evidence>
<evidence type="ECO:0000256" key="18">
    <source>
        <dbReference type="ARBA" id="ARBA00047808"/>
    </source>
</evidence>
<keyword evidence="8 22" id="KW-0436">Ligase</keyword>
<comment type="catalytic activity">
    <reaction evidence="17">
        <text>(6S)-5,6,7,8-tetrahydrofolyl-(gamma-L-Glu)(n) + L-glutamate + ATP = (6S)-5,6,7,8-tetrahydrofolyl-(gamma-L-Glu)(n+1) + ADP + phosphate + H(+)</text>
        <dbReference type="Rhea" id="RHEA:10580"/>
        <dbReference type="Rhea" id="RHEA-COMP:14738"/>
        <dbReference type="Rhea" id="RHEA-COMP:14740"/>
        <dbReference type="ChEBI" id="CHEBI:15378"/>
        <dbReference type="ChEBI" id="CHEBI:29985"/>
        <dbReference type="ChEBI" id="CHEBI:30616"/>
        <dbReference type="ChEBI" id="CHEBI:43474"/>
        <dbReference type="ChEBI" id="CHEBI:141005"/>
        <dbReference type="ChEBI" id="CHEBI:456216"/>
        <dbReference type="EC" id="6.3.2.17"/>
    </reaction>
</comment>
<dbReference type="InterPro" id="IPR004101">
    <property type="entry name" value="Mur_ligase_C"/>
</dbReference>
<keyword evidence="9" id="KW-0479">Metal-binding</keyword>